<dbReference type="GeneID" id="70128301"/>
<keyword evidence="5" id="KW-1185">Reference proteome</keyword>
<dbReference type="PANTHER" id="PTHR31956:SF15">
    <property type="entry name" value="ACID PHOSPHATASE PHOA"/>
    <property type="match status" value="1"/>
</dbReference>
<gene>
    <name evidence="4" type="ORF">BKA67DRAFT_531643</name>
</gene>
<protein>
    <submittedName>
        <fullName evidence="4">Phosphoesterase family-domain-containing protein</fullName>
    </submittedName>
</protein>
<keyword evidence="1" id="KW-0378">Hydrolase</keyword>
<dbReference type="PANTHER" id="PTHR31956">
    <property type="entry name" value="NON-SPECIFIC PHOSPHOLIPASE C4-RELATED"/>
    <property type="match status" value="1"/>
</dbReference>
<evidence type="ECO:0000256" key="1">
    <source>
        <dbReference type="ARBA" id="ARBA00022801"/>
    </source>
</evidence>
<dbReference type="RefSeq" id="XP_045960605.1">
    <property type="nucleotide sequence ID" value="XM_046099409.1"/>
</dbReference>
<reference evidence="4" key="1">
    <citation type="journal article" date="2021" name="Nat. Commun.">
        <title>Genetic determinants of endophytism in the Arabidopsis root mycobiome.</title>
        <authorList>
            <person name="Mesny F."/>
            <person name="Miyauchi S."/>
            <person name="Thiergart T."/>
            <person name="Pickel B."/>
            <person name="Atanasova L."/>
            <person name="Karlsson M."/>
            <person name="Huettel B."/>
            <person name="Barry K.W."/>
            <person name="Haridas S."/>
            <person name="Chen C."/>
            <person name="Bauer D."/>
            <person name="Andreopoulos W."/>
            <person name="Pangilinan J."/>
            <person name="LaButti K."/>
            <person name="Riley R."/>
            <person name="Lipzen A."/>
            <person name="Clum A."/>
            <person name="Drula E."/>
            <person name="Henrissat B."/>
            <person name="Kohler A."/>
            <person name="Grigoriev I.V."/>
            <person name="Martin F.M."/>
            <person name="Hacquard S."/>
        </authorList>
    </citation>
    <scope>NUCLEOTIDE SEQUENCE</scope>
    <source>
        <strain evidence="4">MPI-SDFR-AT-0073</strain>
    </source>
</reference>
<dbReference type="Gene3D" id="3.40.720.10">
    <property type="entry name" value="Alkaline Phosphatase, subunit A"/>
    <property type="match status" value="1"/>
</dbReference>
<dbReference type="InterPro" id="IPR007312">
    <property type="entry name" value="Phosphoesterase"/>
</dbReference>
<feature type="region of interest" description="Disordered" evidence="2">
    <location>
        <begin position="384"/>
        <end position="406"/>
    </location>
</feature>
<dbReference type="InterPro" id="IPR017850">
    <property type="entry name" value="Alkaline_phosphatase_core_sf"/>
</dbReference>
<dbReference type="GO" id="GO:0009395">
    <property type="term" value="P:phospholipid catabolic process"/>
    <property type="evidence" value="ECO:0007669"/>
    <property type="project" value="TreeGrafter"/>
</dbReference>
<dbReference type="EMBL" id="JAGPXC010000002">
    <property type="protein sequence ID" value="KAH6656371.1"/>
    <property type="molecule type" value="Genomic_DNA"/>
</dbReference>
<dbReference type="GO" id="GO:0016788">
    <property type="term" value="F:hydrolase activity, acting on ester bonds"/>
    <property type="evidence" value="ECO:0007669"/>
    <property type="project" value="InterPro"/>
</dbReference>
<sequence>MWRIISLLFSGYLVSQVALVQGAIVKGRAFDRFISIWLENQDFAKVIEDADFAELKKHGISQTRYYAQTHPSQPNYLASVAGDYFGLNHDEVVRVPKNVSTVVDLLEDKNISWGGYFEGNPGPGYMAAGSYAADGSGTWDYVRKHKLVSIVQLWAMFRIRVYANIDRTSHFVSFDSINKDGSRLAKLLSFEDFKRELAAGTLPQFIMMSPDMLNDGHNTTLSYATNWAHEFLLPLLADDAFAEPTVIQLTYDESEDYGKPNQIVSLLLGNGIPKDKKGTEDNDFYTHYSVLATTQNNWSLSNLGRYDVGANVFKFVAGVTGYANKDPENAGSVDNSISYAGYLNNESNAQAEIPSPNLKLTGAGGQPILEHIRKAWQADEFKKTPYDDSGKVFDGDKNVPEYKLQE</sequence>
<feature type="signal peptide" evidence="3">
    <location>
        <begin position="1"/>
        <end position="22"/>
    </location>
</feature>
<feature type="chain" id="PRO_5040154444" evidence="3">
    <location>
        <begin position="23"/>
        <end position="406"/>
    </location>
</feature>
<dbReference type="OrthoDB" id="5135119at2759"/>
<evidence type="ECO:0000256" key="3">
    <source>
        <dbReference type="SAM" id="SignalP"/>
    </source>
</evidence>
<keyword evidence="3" id="KW-0732">Signal</keyword>
<evidence type="ECO:0000256" key="2">
    <source>
        <dbReference type="SAM" id="MobiDB-lite"/>
    </source>
</evidence>
<proteinExistence type="predicted"/>
<comment type="caution">
    <text evidence="4">The sequence shown here is derived from an EMBL/GenBank/DDBJ whole genome shotgun (WGS) entry which is preliminary data.</text>
</comment>
<dbReference type="Proteomes" id="UP000758603">
    <property type="component" value="Unassembled WGS sequence"/>
</dbReference>
<accession>A0A9P8UQJ9</accession>
<name>A0A9P8UQJ9_9PEZI</name>
<evidence type="ECO:0000313" key="5">
    <source>
        <dbReference type="Proteomes" id="UP000758603"/>
    </source>
</evidence>
<evidence type="ECO:0000313" key="4">
    <source>
        <dbReference type="EMBL" id="KAH6656371.1"/>
    </source>
</evidence>
<dbReference type="Pfam" id="PF04185">
    <property type="entry name" value="Phosphoesterase"/>
    <property type="match status" value="1"/>
</dbReference>
<dbReference type="AlphaFoldDB" id="A0A9P8UQJ9"/>
<organism evidence="4 5">
    <name type="scientific">Truncatella angustata</name>
    <dbReference type="NCBI Taxonomy" id="152316"/>
    <lineage>
        <taxon>Eukaryota</taxon>
        <taxon>Fungi</taxon>
        <taxon>Dikarya</taxon>
        <taxon>Ascomycota</taxon>
        <taxon>Pezizomycotina</taxon>
        <taxon>Sordariomycetes</taxon>
        <taxon>Xylariomycetidae</taxon>
        <taxon>Amphisphaeriales</taxon>
        <taxon>Sporocadaceae</taxon>
        <taxon>Truncatella</taxon>
    </lineage>
</organism>